<protein>
    <submittedName>
        <fullName evidence="4">SDR family oxidoreductase</fullName>
    </submittedName>
</protein>
<dbReference type="InterPro" id="IPR036291">
    <property type="entry name" value="NAD(P)-bd_dom_sf"/>
</dbReference>
<dbReference type="EMBL" id="JAENMS010000002">
    <property type="protein sequence ID" value="MBL5933744.1"/>
    <property type="molecule type" value="Genomic_DNA"/>
</dbReference>
<dbReference type="PROSITE" id="PS00061">
    <property type="entry name" value="ADH_SHORT"/>
    <property type="match status" value="1"/>
</dbReference>
<name>A0AAP2ACR1_LELAM</name>
<organism evidence="4 5">
    <name type="scientific">Lelliottia amnigena</name>
    <name type="common">Enterobacter amnigenus</name>
    <dbReference type="NCBI Taxonomy" id="61646"/>
    <lineage>
        <taxon>Bacteria</taxon>
        <taxon>Pseudomonadati</taxon>
        <taxon>Pseudomonadota</taxon>
        <taxon>Gammaproteobacteria</taxon>
        <taxon>Enterobacterales</taxon>
        <taxon>Enterobacteriaceae</taxon>
        <taxon>Lelliottia</taxon>
    </lineage>
</organism>
<dbReference type="RefSeq" id="WP_131486600.1">
    <property type="nucleotide sequence ID" value="NZ_CAMTGD010000001.1"/>
</dbReference>
<evidence type="ECO:0000313" key="5">
    <source>
        <dbReference type="Proteomes" id="UP000653275"/>
    </source>
</evidence>
<sequence>MNQPLSDKIALVTGGSTGIGLATAQELAAQGAKVYLTGRRQQELDEAVARVGASATGIRADASRLDDLDKVYAQIAAESGRLDILFANAGGGDMLPLGAITEEHFDRIFGTNVRGVLFTVQKALPLLSVGSSIILTASTVSVKGTANFSVYSASKAAVRNFARSWALDLQGRGIRVNVVSPGPVKTPGLGGLVPEEQRQGLYDALAAQVPLGRIGEPAEVGKAVAFLASDAASFINAVELFVDGGMAQI</sequence>
<dbReference type="CDD" id="cd05233">
    <property type="entry name" value="SDR_c"/>
    <property type="match status" value="1"/>
</dbReference>
<feature type="domain" description="Ketoreductase" evidence="3">
    <location>
        <begin position="8"/>
        <end position="182"/>
    </location>
</feature>
<dbReference type="FunFam" id="3.40.50.720:FF:000084">
    <property type="entry name" value="Short-chain dehydrogenase reductase"/>
    <property type="match status" value="1"/>
</dbReference>
<dbReference type="InterPro" id="IPR020904">
    <property type="entry name" value="Sc_DH/Rdtase_CS"/>
</dbReference>
<proteinExistence type="inferred from homology"/>
<dbReference type="SUPFAM" id="SSF51735">
    <property type="entry name" value="NAD(P)-binding Rossmann-fold domains"/>
    <property type="match status" value="1"/>
</dbReference>
<dbReference type="InterPro" id="IPR057326">
    <property type="entry name" value="KR_dom"/>
</dbReference>
<dbReference type="AlphaFoldDB" id="A0AAP2ACR1"/>
<dbReference type="PRINTS" id="PR00080">
    <property type="entry name" value="SDRFAMILY"/>
</dbReference>
<reference evidence="4" key="1">
    <citation type="submission" date="2020-12" db="EMBL/GenBank/DDBJ databases">
        <title>Draft genome sequence of Enterobacter spp., Lelliottia spp. and Serratia spp. isolated from drinking water reservoirs and lakes.</title>
        <authorList>
            <person name="Reitter C."/>
            <person name="Neuhaus K."/>
            <person name="Huegler M."/>
        </authorList>
    </citation>
    <scope>NUCLEOTIDE SEQUENCE</scope>
    <source>
        <strain evidence="4">TZW15</strain>
    </source>
</reference>
<gene>
    <name evidence="4" type="ORF">I7V27_04600</name>
</gene>
<comment type="similarity">
    <text evidence="1">Belongs to the short-chain dehydrogenases/reductases (SDR) family.</text>
</comment>
<dbReference type="Pfam" id="PF13561">
    <property type="entry name" value="adh_short_C2"/>
    <property type="match status" value="1"/>
</dbReference>
<evidence type="ECO:0000259" key="3">
    <source>
        <dbReference type="SMART" id="SM00822"/>
    </source>
</evidence>
<evidence type="ECO:0000256" key="1">
    <source>
        <dbReference type="ARBA" id="ARBA00006484"/>
    </source>
</evidence>
<comment type="caution">
    <text evidence="4">The sequence shown here is derived from an EMBL/GenBank/DDBJ whole genome shotgun (WGS) entry which is preliminary data.</text>
</comment>
<dbReference type="PRINTS" id="PR00081">
    <property type="entry name" value="GDHRDH"/>
</dbReference>
<dbReference type="GO" id="GO:0016491">
    <property type="term" value="F:oxidoreductase activity"/>
    <property type="evidence" value="ECO:0007669"/>
    <property type="project" value="UniProtKB-KW"/>
</dbReference>
<accession>A0AAP2ACR1</accession>
<keyword evidence="2" id="KW-0560">Oxidoreductase</keyword>
<dbReference type="SMART" id="SM00822">
    <property type="entry name" value="PKS_KR"/>
    <property type="match status" value="1"/>
</dbReference>
<dbReference type="InterPro" id="IPR002347">
    <property type="entry name" value="SDR_fam"/>
</dbReference>
<dbReference type="PANTHER" id="PTHR43639:SF1">
    <property type="entry name" value="SHORT-CHAIN DEHYDROGENASE_REDUCTASE FAMILY PROTEIN"/>
    <property type="match status" value="1"/>
</dbReference>
<dbReference type="PANTHER" id="PTHR43639">
    <property type="entry name" value="OXIDOREDUCTASE, SHORT-CHAIN DEHYDROGENASE/REDUCTASE FAMILY (AFU_ORTHOLOGUE AFUA_5G02870)"/>
    <property type="match status" value="1"/>
</dbReference>
<dbReference type="Proteomes" id="UP000653275">
    <property type="component" value="Unassembled WGS sequence"/>
</dbReference>
<evidence type="ECO:0000313" key="4">
    <source>
        <dbReference type="EMBL" id="MBL5933744.1"/>
    </source>
</evidence>
<dbReference type="Gene3D" id="3.40.50.720">
    <property type="entry name" value="NAD(P)-binding Rossmann-like Domain"/>
    <property type="match status" value="1"/>
</dbReference>
<evidence type="ECO:0000256" key="2">
    <source>
        <dbReference type="ARBA" id="ARBA00023002"/>
    </source>
</evidence>